<feature type="transmembrane region" description="Helical" evidence="1">
    <location>
        <begin position="127"/>
        <end position="151"/>
    </location>
</feature>
<keyword evidence="3" id="KW-1185">Reference proteome</keyword>
<dbReference type="GO" id="GO:0140359">
    <property type="term" value="F:ABC-type transporter activity"/>
    <property type="evidence" value="ECO:0007669"/>
    <property type="project" value="InterPro"/>
</dbReference>
<keyword evidence="1" id="KW-0472">Membrane</keyword>
<keyword evidence="1" id="KW-0812">Transmembrane</keyword>
<proteinExistence type="predicted"/>
<dbReference type="GO" id="GO:0005886">
    <property type="term" value="C:plasma membrane"/>
    <property type="evidence" value="ECO:0007669"/>
    <property type="project" value="UniProtKB-SubCell"/>
</dbReference>
<accession>A0A8J7M088</accession>
<feature type="transmembrane region" description="Helical" evidence="1">
    <location>
        <begin position="45"/>
        <end position="70"/>
    </location>
</feature>
<name>A0A8J7M088_9BACT</name>
<dbReference type="RefSeq" id="WP_199382752.1">
    <property type="nucleotide sequence ID" value="NZ_JAEMHM010000003.1"/>
</dbReference>
<comment type="caution">
    <text evidence="2">The sequence shown here is derived from an EMBL/GenBank/DDBJ whole genome shotgun (WGS) entry which is preliminary data.</text>
</comment>
<keyword evidence="1" id="KW-1133">Transmembrane helix</keyword>
<dbReference type="Proteomes" id="UP000636888">
    <property type="component" value="Unassembled WGS sequence"/>
</dbReference>
<protein>
    <submittedName>
        <fullName evidence="2">ABC transporter permease subunit</fullName>
    </submittedName>
</protein>
<dbReference type="AlphaFoldDB" id="A0A8J7M088"/>
<gene>
    <name evidence="2" type="ORF">JFN93_04245</name>
</gene>
<feature type="transmembrane region" description="Helical" evidence="1">
    <location>
        <begin position="90"/>
        <end position="115"/>
    </location>
</feature>
<feature type="transmembrane region" description="Helical" evidence="1">
    <location>
        <begin position="163"/>
        <end position="187"/>
    </location>
</feature>
<evidence type="ECO:0000256" key="1">
    <source>
        <dbReference type="SAM" id="Phobius"/>
    </source>
</evidence>
<dbReference type="EMBL" id="JAEMHM010000003">
    <property type="protein sequence ID" value="MBJ6723912.1"/>
    <property type="molecule type" value="Genomic_DNA"/>
</dbReference>
<reference evidence="2" key="1">
    <citation type="submission" date="2020-12" db="EMBL/GenBank/DDBJ databases">
        <title>Geomonas sp. Red875, isolated from river sediment.</title>
        <authorList>
            <person name="Xu Z."/>
            <person name="Zhang Z."/>
            <person name="Masuda Y."/>
            <person name="Itoh H."/>
            <person name="Senoo K."/>
        </authorList>
    </citation>
    <scope>NUCLEOTIDE SEQUENCE</scope>
    <source>
        <strain evidence="2">Red875</strain>
    </source>
</reference>
<feature type="transmembrane region" description="Helical" evidence="1">
    <location>
        <begin position="21"/>
        <end position="39"/>
    </location>
</feature>
<evidence type="ECO:0000313" key="3">
    <source>
        <dbReference type="Proteomes" id="UP000636888"/>
    </source>
</evidence>
<sequence>MRETLKLGRYQLRDLMRSKWLFAYSGFFFLVTFALFRFVGDGSKVAVSLMNLVLFIIPLVSTMLGTTYYYGSREFVELMLAQPIKRGSLFAGLCLGVSIPLVLSFLAGVGGAFLFCGSEVAQDLPAFLTLLVVGAVLTFIFVALAFLVAVTNKDKARGLGISLLFWLVFSVIYDGLVLLAVVCFADYPLEMPLLILSILNPIDLARVLILLKFDVSALMGYTGAVFQQFFGSSWGIAIALTSLVGWSVLTFILGRSCFARKDF</sequence>
<evidence type="ECO:0000313" key="2">
    <source>
        <dbReference type="EMBL" id="MBJ6723912.1"/>
    </source>
</evidence>
<dbReference type="Pfam" id="PF12679">
    <property type="entry name" value="ABC2_membrane_2"/>
    <property type="match status" value="1"/>
</dbReference>
<organism evidence="2 3">
    <name type="scientific">Geomesophilobacter sediminis</name>
    <dbReference type="NCBI Taxonomy" id="2798584"/>
    <lineage>
        <taxon>Bacteria</taxon>
        <taxon>Pseudomonadati</taxon>
        <taxon>Thermodesulfobacteriota</taxon>
        <taxon>Desulfuromonadia</taxon>
        <taxon>Geobacterales</taxon>
        <taxon>Geobacteraceae</taxon>
        <taxon>Geomesophilobacter</taxon>
    </lineage>
</organism>
<feature type="transmembrane region" description="Helical" evidence="1">
    <location>
        <begin position="234"/>
        <end position="254"/>
    </location>
</feature>